<keyword evidence="1" id="KW-0732">Signal</keyword>
<feature type="domain" description="Apiosidase-like catalytic" evidence="3">
    <location>
        <begin position="53"/>
        <end position="373"/>
    </location>
</feature>
<dbReference type="Pfam" id="PF12904">
    <property type="entry name" value="Collagen_bind_2"/>
    <property type="match status" value="1"/>
</dbReference>
<organism evidence="4 5">
    <name type="scientific">Corallococcus soli</name>
    <dbReference type="NCBI Taxonomy" id="2710757"/>
    <lineage>
        <taxon>Bacteria</taxon>
        <taxon>Pseudomonadati</taxon>
        <taxon>Myxococcota</taxon>
        <taxon>Myxococcia</taxon>
        <taxon>Myxococcales</taxon>
        <taxon>Cystobacterineae</taxon>
        <taxon>Myxococcaceae</taxon>
        <taxon>Corallococcus</taxon>
    </lineage>
</organism>
<sequence length="637" mass="67640">MNFPHRPWPSSLLALSLLALGGCGGPETAAPAEEVASAASPLTLADYPLKASADQRSLVTASGAPFLYVADTPWLLPSKLSQADVKTYLDDRKAKGFNTVQVMFLPMLGQNLTKNFYGDVPFNNLNPASPAITPGATTDPTDAAGYDYWDHIEWIIDQAGQRGLQVAAAVCWYGYGGSDWRGYMTTSASAAYGTFLGQRFGAKNNLFWILGGDNNPIGDIGSLPAGLDAGDRVEATNALANAIRNTEAKRHLMSYHAKRTASSAAYFVGQPWHTVHFAYSNERTYSYTLTDYNRATVRPVVMPESYYDARTSSPLLDRRRLRAQAWWTALSGGVGFAYGHENVWDMDSGWKPALAAASATDIQTFASFLAGHPTHLLRPDHRTGNTQKLLQGGYGSTSTNGGLDYGVSAIASDHGFALAYLPSSRSDLVVNLAALGGAGVKLSWFNPGTGGAKTLIGTYAGTGTKALAWPTGYTDAVLVAERSGTTPPPPGALFRALNLNGPALTLDGRAWESSSGAANVTLTGTLFENQAVPLVPATDASRAQMIRSSVYGTAAKVRVGAVPSGTYDVYLHVWEDNATKTFDILAEGVLVQNDYVSGAPGQWKRLGPWVVSVTDGALDLATSGGTANLSGLEIYQH</sequence>
<dbReference type="InterPro" id="IPR025277">
    <property type="entry name" value="Apiosidase-like_cat_dom"/>
</dbReference>
<accession>A0ABR9PUZ2</accession>
<evidence type="ECO:0000256" key="1">
    <source>
        <dbReference type="SAM" id="SignalP"/>
    </source>
</evidence>
<keyword evidence="5" id="KW-1185">Reference proteome</keyword>
<dbReference type="InterPro" id="IPR024749">
    <property type="entry name" value="Collagen-bd_put"/>
</dbReference>
<feature type="chain" id="PRO_5045165695" evidence="1">
    <location>
        <begin position="30"/>
        <end position="637"/>
    </location>
</feature>
<dbReference type="PROSITE" id="PS51257">
    <property type="entry name" value="PROKAR_LIPOPROTEIN"/>
    <property type="match status" value="1"/>
</dbReference>
<dbReference type="EMBL" id="JAAIYO010000009">
    <property type="protein sequence ID" value="MBE4751731.1"/>
    <property type="molecule type" value="Genomic_DNA"/>
</dbReference>
<dbReference type="Gene3D" id="2.60.120.430">
    <property type="entry name" value="Galactose-binding lectin"/>
    <property type="match status" value="1"/>
</dbReference>
<dbReference type="Pfam" id="PF13204">
    <property type="entry name" value="Apiosidase"/>
    <property type="match status" value="1"/>
</dbReference>
<evidence type="ECO:0000259" key="3">
    <source>
        <dbReference type="Pfam" id="PF13204"/>
    </source>
</evidence>
<evidence type="ECO:0000259" key="2">
    <source>
        <dbReference type="Pfam" id="PF12904"/>
    </source>
</evidence>
<dbReference type="Gene3D" id="3.20.20.80">
    <property type="entry name" value="Glycosidases"/>
    <property type="match status" value="1"/>
</dbReference>
<dbReference type="PANTHER" id="PTHR37836:SF2">
    <property type="entry name" value="DUF4038 DOMAIN-CONTAINING PROTEIN"/>
    <property type="match status" value="1"/>
</dbReference>
<name>A0ABR9PUZ2_9BACT</name>
<dbReference type="InterPro" id="IPR017853">
    <property type="entry name" value="GH"/>
</dbReference>
<evidence type="ECO:0000313" key="4">
    <source>
        <dbReference type="EMBL" id="MBE4751731.1"/>
    </source>
</evidence>
<feature type="signal peptide" evidence="1">
    <location>
        <begin position="1"/>
        <end position="29"/>
    </location>
</feature>
<reference evidence="4 5" key="1">
    <citation type="submission" date="2020-02" db="EMBL/GenBank/DDBJ databases">
        <authorList>
            <person name="Babadi Z.K."/>
            <person name="Risdian C."/>
            <person name="Ebrahimipour G.H."/>
            <person name="Wink J."/>
        </authorList>
    </citation>
    <scope>NUCLEOTIDE SEQUENCE [LARGE SCALE GENOMIC DNA]</scope>
    <source>
        <strain evidence="4 5">ZKHCc1 1396</strain>
    </source>
</reference>
<dbReference type="SUPFAM" id="SSF49785">
    <property type="entry name" value="Galactose-binding domain-like"/>
    <property type="match status" value="1"/>
</dbReference>
<evidence type="ECO:0000313" key="5">
    <source>
        <dbReference type="Proteomes" id="UP001516472"/>
    </source>
</evidence>
<comment type="caution">
    <text evidence="4">The sequence shown here is derived from an EMBL/GenBank/DDBJ whole genome shotgun (WGS) entry which is preliminary data.</text>
</comment>
<feature type="domain" description="Putative collagen-binding" evidence="2">
    <location>
        <begin position="412"/>
        <end position="480"/>
    </location>
</feature>
<proteinExistence type="predicted"/>
<dbReference type="RefSeq" id="WP_193428931.1">
    <property type="nucleotide sequence ID" value="NZ_CBCSIP010000166.1"/>
</dbReference>
<protein>
    <submittedName>
        <fullName evidence="4">DUF4038 domain-containing protein</fullName>
    </submittedName>
</protein>
<gene>
    <name evidence="4" type="ORF">G4177_26525</name>
</gene>
<dbReference type="Proteomes" id="UP001516472">
    <property type="component" value="Unassembled WGS sequence"/>
</dbReference>
<dbReference type="PANTHER" id="PTHR37836">
    <property type="entry name" value="LMO1036 PROTEIN"/>
    <property type="match status" value="1"/>
</dbReference>
<dbReference type="SUPFAM" id="SSF51445">
    <property type="entry name" value="(Trans)glycosidases"/>
    <property type="match status" value="1"/>
</dbReference>
<dbReference type="InterPro" id="IPR008979">
    <property type="entry name" value="Galactose-bd-like_sf"/>
</dbReference>